<proteinExistence type="predicted"/>
<dbReference type="AlphaFoldDB" id="A0ABD2APV4"/>
<evidence type="ECO:0000313" key="2">
    <source>
        <dbReference type="EMBL" id="KAL2722654.1"/>
    </source>
</evidence>
<dbReference type="Proteomes" id="UP001607302">
    <property type="component" value="Unassembled WGS sequence"/>
</dbReference>
<sequence>MVGMKGGTVGTIEIVSRSLGRGSWPRRAWLAPSVGPRRPGQPPLGPPPCYENADGGKVLERLNVFSSFLIKSNDFEGSGSDARCVTSFGEDRTEEKLTHDGEDVAEYTEDSLYLIAALTIASQKENRRYLVMRNKIIKEVGVYHKKKERISKRTSLCDCVLKCSCVEKHAQPIWIYAVYLHHIRKHEQSLKRSSRRDIEVTD</sequence>
<evidence type="ECO:0000313" key="3">
    <source>
        <dbReference type="Proteomes" id="UP001607302"/>
    </source>
</evidence>
<name>A0ABD2APV4_VESSQ</name>
<feature type="compositionally biased region" description="Pro residues" evidence="1">
    <location>
        <begin position="39"/>
        <end position="49"/>
    </location>
</feature>
<evidence type="ECO:0000256" key="1">
    <source>
        <dbReference type="SAM" id="MobiDB-lite"/>
    </source>
</evidence>
<comment type="caution">
    <text evidence="2">The sequence shown here is derived from an EMBL/GenBank/DDBJ whole genome shotgun (WGS) entry which is preliminary data.</text>
</comment>
<keyword evidence="3" id="KW-1185">Reference proteome</keyword>
<reference evidence="2 3" key="1">
    <citation type="journal article" date="2024" name="Ann. Entomol. Soc. Am.">
        <title>Genomic analyses of the southern and eastern yellowjacket wasps (Hymenoptera: Vespidae) reveal evolutionary signatures of social life.</title>
        <authorList>
            <person name="Catto M.A."/>
            <person name="Caine P.B."/>
            <person name="Orr S.E."/>
            <person name="Hunt B.G."/>
            <person name="Goodisman M.A.D."/>
        </authorList>
    </citation>
    <scope>NUCLEOTIDE SEQUENCE [LARGE SCALE GENOMIC DNA]</scope>
    <source>
        <strain evidence="2">233</strain>
        <tissue evidence="2">Head and thorax</tissue>
    </source>
</reference>
<dbReference type="EMBL" id="JAUDFV010000141">
    <property type="protein sequence ID" value="KAL2722654.1"/>
    <property type="molecule type" value="Genomic_DNA"/>
</dbReference>
<accession>A0ABD2APV4</accession>
<organism evidence="2 3">
    <name type="scientific">Vespula squamosa</name>
    <name type="common">Southern yellow jacket</name>
    <name type="synonym">Wasp</name>
    <dbReference type="NCBI Taxonomy" id="30214"/>
    <lineage>
        <taxon>Eukaryota</taxon>
        <taxon>Metazoa</taxon>
        <taxon>Ecdysozoa</taxon>
        <taxon>Arthropoda</taxon>
        <taxon>Hexapoda</taxon>
        <taxon>Insecta</taxon>
        <taxon>Pterygota</taxon>
        <taxon>Neoptera</taxon>
        <taxon>Endopterygota</taxon>
        <taxon>Hymenoptera</taxon>
        <taxon>Apocrita</taxon>
        <taxon>Aculeata</taxon>
        <taxon>Vespoidea</taxon>
        <taxon>Vespidae</taxon>
        <taxon>Vespinae</taxon>
        <taxon>Vespula</taxon>
    </lineage>
</organism>
<protein>
    <submittedName>
        <fullName evidence="2">Uncharacterized protein</fullName>
    </submittedName>
</protein>
<feature type="region of interest" description="Disordered" evidence="1">
    <location>
        <begin position="30"/>
        <end position="49"/>
    </location>
</feature>
<gene>
    <name evidence="2" type="ORF">V1478_009517</name>
</gene>